<feature type="domain" description="TOG" evidence="2">
    <location>
        <begin position="695"/>
        <end position="971"/>
    </location>
</feature>
<dbReference type="SMART" id="SM01349">
    <property type="entry name" value="TOG"/>
    <property type="match status" value="3"/>
</dbReference>
<comment type="caution">
    <text evidence="3">The sequence shown here is derived from an EMBL/GenBank/DDBJ whole genome shotgun (WGS) entry which is preliminary data.</text>
</comment>
<dbReference type="GO" id="GO:0046785">
    <property type="term" value="P:microtubule polymerization"/>
    <property type="evidence" value="ECO:0007669"/>
    <property type="project" value="InterPro"/>
</dbReference>
<feature type="compositionally biased region" description="Acidic residues" evidence="1">
    <location>
        <begin position="1113"/>
        <end position="1123"/>
    </location>
</feature>
<feature type="region of interest" description="Disordered" evidence="1">
    <location>
        <begin position="240"/>
        <end position="336"/>
    </location>
</feature>
<dbReference type="InterPro" id="IPR034085">
    <property type="entry name" value="TOG"/>
</dbReference>
<dbReference type="PANTHER" id="PTHR12609">
    <property type="entry name" value="MICROTUBULE ASSOCIATED PROTEIN XMAP215"/>
    <property type="match status" value="1"/>
</dbReference>
<gene>
    <name evidence="3" type="ORF">CDAUBV1_LOCUS14501</name>
</gene>
<sequence length="1435" mass="157250">MNIEAVLNSLAEHALPKLESAQWREREEALNTISRDLNMPVLPAGSYGPIVRALTRVLETEKHPVLVARAANIIQQLASGLGAKYAQHAERTLCSCILKFRDRTSQVVAALRPAARAVLGTMNFDAALPVILTGMENASPAIQAESTSLLASCLCARSSAQEPISESQIVRLVKPLVPPLTKVLYARSPECREACFKAFAAIRLFMSSDSLFDAITSNALDSTRRAKVDVAFELLRAEAQQGSTAENDEEPNAQTLERRGKNKVLSRRKHPVEIPTAGCPITSDYSSDPKAETNTRKGRRPLVEKQTEQERGKARSVEDAKIGTKVKQKSNAPTVQSNEVQASDYFHGINLDDLDNKNWKVRLETVKQLESRVTSCPPPVSSIASLLSFVLRTETLRDRVVKIRCLVLEVLTHLLSPADKVWISLDDQLIDLIRERLLPLLGEPQCLGPTRSVLNLLLQCTDQDGLIYRLVTAFTTLLKPMLFANALQWLATATRRFRAKLDLQQISELLKNAFARTNPNIRNAGVLLAATICLLSADIERQLRARLADENPHILARLEAEVVRLSTKSEESSSGGEVEEEPLVDYSPRISDPKKPGDATILFHRPPFKGIAGIAEGQNADSFAKNNSFSSVSDVGSAPKKGVITAVVAQSAEANVATTTPQNIFLGEPEQVGKLMECKQARLANLKTTTCIDLDALRARLLEAVASPQLFKCLFASDVDSRLEALDKLTACLGTTRENTGAESPNLTLTYAYFDLLLPWVIGACFSYWPDWNSAVPSSAQRMPSRTDSIALATRGLQYITDVISRFAQAEFQLSHQEMRVLLHALLSDQAPSLRSGLPSSAYELSVQPAVHDLLRLLRRICSPNSLMDNIATVMQQCSTSTARLACLQELINLIPRFEEAPDLIVCTPVKSVAQLIADSDVNVQRAALECLRLIHRCVGSKIWGLVGKLHPSDRKVLEKHLTTESGRVVDDSVQPGYTTPLVRISESSRVSTDADHLSRRDLPRIQRSLGTALHSNADERVFGTSSHRIYSPPPVHKSPVALGIVLPLLRIRDSSTASEASKSDASKQLSVAISCLVKQLDVPVFKSLSDETNTEANQEKTANEELRSIDNSADEDSTEDESNSLNGVLLGALVDLETLILDPRTRELLVPVVSPVVEHLGALAMCLSKVQPNAGVILFSNCLASVLSHLFTQPSLVHEVGVGDLKYLIATLLHLAARDHVDSSPTVALNPRNLLILRLVFCIHLAVDSTIAFSALIRLLYVCVFGREIDSPKPTATRKSKFSRRASGHAKRPQGNVTQTDRSLGSCQRIWRLVLLQLSHRTRFLKNCISQLDCSVILPLVDSFLNSVSESAKSVASKKRQSTPPVPAEVERCIRTMVVNAYALLGSKIVKRAEEEVGENSALVSYLKQLSTLMPSAPYKFCLPCDPSDRPLGC</sequence>
<feature type="region of interest" description="Disordered" evidence="1">
    <location>
        <begin position="1091"/>
        <end position="1124"/>
    </location>
</feature>
<dbReference type="InterPro" id="IPR045110">
    <property type="entry name" value="XMAP215"/>
</dbReference>
<feature type="compositionally biased region" description="Basic and acidic residues" evidence="1">
    <location>
        <begin position="1098"/>
        <end position="1109"/>
    </location>
</feature>
<feature type="compositionally biased region" description="Basic residues" evidence="1">
    <location>
        <begin position="260"/>
        <end position="270"/>
    </location>
</feature>
<name>A0AAV2TR90_CALDB</name>
<protein>
    <recommendedName>
        <fullName evidence="2">TOG domain-containing protein</fullName>
    </recommendedName>
</protein>
<evidence type="ECO:0000256" key="1">
    <source>
        <dbReference type="SAM" id="MobiDB-lite"/>
    </source>
</evidence>
<organism evidence="3 4">
    <name type="scientific">Calicophoron daubneyi</name>
    <name type="common">Rumen fluke</name>
    <name type="synonym">Paramphistomum daubneyi</name>
    <dbReference type="NCBI Taxonomy" id="300641"/>
    <lineage>
        <taxon>Eukaryota</taxon>
        <taxon>Metazoa</taxon>
        <taxon>Spiralia</taxon>
        <taxon>Lophotrochozoa</taxon>
        <taxon>Platyhelminthes</taxon>
        <taxon>Trematoda</taxon>
        <taxon>Digenea</taxon>
        <taxon>Plagiorchiida</taxon>
        <taxon>Pronocephalata</taxon>
        <taxon>Paramphistomoidea</taxon>
        <taxon>Paramphistomidae</taxon>
        <taxon>Calicophoron</taxon>
    </lineage>
</organism>
<dbReference type="Gene3D" id="1.25.10.10">
    <property type="entry name" value="Leucine-rich Repeat Variant"/>
    <property type="match status" value="3"/>
</dbReference>
<feature type="domain" description="TOG" evidence="2">
    <location>
        <begin position="332"/>
        <end position="571"/>
    </location>
</feature>
<reference evidence="3" key="1">
    <citation type="submission" date="2024-06" db="EMBL/GenBank/DDBJ databases">
        <authorList>
            <person name="Liu X."/>
            <person name="Lenzi L."/>
            <person name="Haldenby T S."/>
            <person name="Uol C."/>
        </authorList>
    </citation>
    <scope>NUCLEOTIDE SEQUENCE</scope>
</reference>
<proteinExistence type="predicted"/>
<dbReference type="Proteomes" id="UP001497525">
    <property type="component" value="Unassembled WGS sequence"/>
</dbReference>
<dbReference type="GO" id="GO:0051010">
    <property type="term" value="F:microtubule plus-end binding"/>
    <property type="evidence" value="ECO:0007669"/>
    <property type="project" value="InterPro"/>
</dbReference>
<dbReference type="EMBL" id="CAXLJL010000601">
    <property type="protein sequence ID" value="CAL5139464.1"/>
    <property type="molecule type" value="Genomic_DNA"/>
</dbReference>
<feature type="compositionally biased region" description="Basic and acidic residues" evidence="1">
    <location>
        <begin position="287"/>
        <end position="322"/>
    </location>
</feature>
<accession>A0AAV2TR90</accession>
<evidence type="ECO:0000259" key="2">
    <source>
        <dbReference type="SMART" id="SM01349"/>
    </source>
</evidence>
<dbReference type="SUPFAM" id="SSF48371">
    <property type="entry name" value="ARM repeat"/>
    <property type="match status" value="1"/>
</dbReference>
<evidence type="ECO:0000313" key="3">
    <source>
        <dbReference type="EMBL" id="CAL5139464.1"/>
    </source>
</evidence>
<feature type="domain" description="TOG" evidence="2">
    <location>
        <begin position="2"/>
        <end position="241"/>
    </location>
</feature>
<dbReference type="InterPro" id="IPR016024">
    <property type="entry name" value="ARM-type_fold"/>
</dbReference>
<feature type="region of interest" description="Disordered" evidence="1">
    <location>
        <begin position="1274"/>
        <end position="1301"/>
    </location>
</feature>
<dbReference type="GO" id="GO:0061863">
    <property type="term" value="F:microtubule plus end polymerase"/>
    <property type="evidence" value="ECO:0007669"/>
    <property type="project" value="InterPro"/>
</dbReference>
<feature type="compositionally biased region" description="Basic residues" evidence="1">
    <location>
        <begin position="1277"/>
        <end position="1293"/>
    </location>
</feature>
<feature type="region of interest" description="Disordered" evidence="1">
    <location>
        <begin position="567"/>
        <end position="590"/>
    </location>
</feature>
<dbReference type="GO" id="GO:0007051">
    <property type="term" value="P:spindle organization"/>
    <property type="evidence" value="ECO:0007669"/>
    <property type="project" value="InterPro"/>
</dbReference>
<dbReference type="GO" id="GO:0030951">
    <property type="term" value="P:establishment or maintenance of microtubule cytoskeleton polarity"/>
    <property type="evidence" value="ECO:0007669"/>
    <property type="project" value="InterPro"/>
</dbReference>
<dbReference type="InterPro" id="IPR011989">
    <property type="entry name" value="ARM-like"/>
</dbReference>
<evidence type="ECO:0000313" key="4">
    <source>
        <dbReference type="Proteomes" id="UP001497525"/>
    </source>
</evidence>